<dbReference type="SUPFAM" id="SSF54427">
    <property type="entry name" value="NTF2-like"/>
    <property type="match status" value="1"/>
</dbReference>
<feature type="compositionally biased region" description="Low complexity" evidence="1">
    <location>
        <begin position="43"/>
        <end position="59"/>
    </location>
</feature>
<keyword evidence="2" id="KW-1133">Transmembrane helix</keyword>
<comment type="caution">
    <text evidence="5">The sequence shown here is derived from an EMBL/GenBank/DDBJ whole genome shotgun (WGS) entry which is preliminary data.</text>
</comment>
<dbReference type="InterPro" id="IPR007379">
    <property type="entry name" value="Tim44-like_dom"/>
</dbReference>
<accession>A0A4V2UY05</accession>
<evidence type="ECO:0000256" key="1">
    <source>
        <dbReference type="SAM" id="MobiDB-lite"/>
    </source>
</evidence>
<feature type="region of interest" description="Disordered" evidence="1">
    <location>
        <begin position="38"/>
        <end position="76"/>
    </location>
</feature>
<dbReference type="OrthoDB" id="9780873at2"/>
<keyword evidence="2" id="KW-0472">Membrane</keyword>
<gene>
    <name evidence="5" type="ORF">EDC64_104105</name>
</gene>
<evidence type="ECO:0000259" key="4">
    <source>
        <dbReference type="SMART" id="SM00978"/>
    </source>
</evidence>
<dbReference type="RefSeq" id="WP_132030893.1">
    <property type="nucleotide sequence ID" value="NZ_SMAI01000004.1"/>
</dbReference>
<sequence length="351" mass="36051">MNLFKRLAGLAGVVMLGAVMSLAVVGDADARKGGGFGSRGARTWTAPPATNTAPTTAQPLQRSTTPAPGPQSSAAAANGARGGLFGGGLGGSLMRGLAIGGLVGLLLGHGLGGLAGMFGLLLQVALIGGIAYLAYRFFVARRQPAAAGAGAPYSANRGMFDGAGSTPSPAPQTAPRSALGGFGGGNGAGTPAPDAAPDAGPAAAPVYQRAPNRRVRDEIGLQQQDFEAFEARLTGIQDAFSREDRAALSRLTTPEVLAGLSEELDANEAKGVRNEVRDVKLLQGDLAEAWREDARDYATVALRYEMRDTLRDRATGALTPGSTDAPEELTEVWTFVRPRGGEWVLSAIQDV</sequence>
<dbReference type="EMBL" id="SMAI01000004">
    <property type="protein sequence ID" value="TCT05548.1"/>
    <property type="molecule type" value="Genomic_DNA"/>
</dbReference>
<evidence type="ECO:0000256" key="2">
    <source>
        <dbReference type="SAM" id="Phobius"/>
    </source>
</evidence>
<keyword evidence="6" id="KW-1185">Reference proteome</keyword>
<name>A0A4V2UY05_9HYPH</name>
<evidence type="ECO:0000313" key="5">
    <source>
        <dbReference type="EMBL" id="TCT05548.1"/>
    </source>
</evidence>
<keyword evidence="3" id="KW-0732">Signal</keyword>
<feature type="compositionally biased region" description="Low complexity" evidence="1">
    <location>
        <begin position="189"/>
        <end position="204"/>
    </location>
</feature>
<dbReference type="InterPro" id="IPR032710">
    <property type="entry name" value="NTF2-like_dom_sf"/>
</dbReference>
<dbReference type="AlphaFoldDB" id="A0A4V2UY05"/>
<dbReference type="Gene3D" id="3.10.450.240">
    <property type="match status" value="1"/>
</dbReference>
<feature type="region of interest" description="Disordered" evidence="1">
    <location>
        <begin position="160"/>
        <end position="204"/>
    </location>
</feature>
<dbReference type="Pfam" id="PF04280">
    <property type="entry name" value="Tim44"/>
    <property type="match status" value="1"/>
</dbReference>
<evidence type="ECO:0000256" key="3">
    <source>
        <dbReference type="SAM" id="SignalP"/>
    </source>
</evidence>
<feature type="signal peptide" evidence="3">
    <location>
        <begin position="1"/>
        <end position="23"/>
    </location>
</feature>
<dbReference type="PANTHER" id="PTHR41542:SF1">
    <property type="entry name" value="BLL5807 PROTEIN"/>
    <property type="match status" value="1"/>
</dbReference>
<evidence type="ECO:0000313" key="6">
    <source>
        <dbReference type="Proteomes" id="UP000294664"/>
    </source>
</evidence>
<dbReference type="SMART" id="SM00978">
    <property type="entry name" value="Tim44"/>
    <property type="match status" value="1"/>
</dbReference>
<dbReference type="Proteomes" id="UP000294664">
    <property type="component" value="Unassembled WGS sequence"/>
</dbReference>
<keyword evidence="2" id="KW-0812">Transmembrane</keyword>
<protein>
    <submittedName>
        <fullName evidence="5">Putative lipid-binding transport protein (Tim44 family)</fullName>
    </submittedName>
</protein>
<feature type="domain" description="Tim44-like" evidence="4">
    <location>
        <begin position="203"/>
        <end position="350"/>
    </location>
</feature>
<proteinExistence type="predicted"/>
<reference evidence="5 6" key="1">
    <citation type="submission" date="2019-03" db="EMBL/GenBank/DDBJ databases">
        <title>Genomic Encyclopedia of Type Strains, Phase IV (KMG-IV): sequencing the most valuable type-strain genomes for metagenomic binning, comparative biology and taxonomic classification.</title>
        <authorList>
            <person name="Goeker M."/>
        </authorList>
    </citation>
    <scope>NUCLEOTIDE SEQUENCE [LARGE SCALE GENOMIC DNA]</scope>
    <source>
        <strain evidence="5 6">DSM 9035</strain>
    </source>
</reference>
<dbReference type="PANTHER" id="PTHR41542">
    <property type="entry name" value="BLL5807 PROTEIN"/>
    <property type="match status" value="1"/>
</dbReference>
<organism evidence="5 6">
    <name type="scientific">Aquabacter spiritensis</name>
    <dbReference type="NCBI Taxonomy" id="933073"/>
    <lineage>
        <taxon>Bacteria</taxon>
        <taxon>Pseudomonadati</taxon>
        <taxon>Pseudomonadota</taxon>
        <taxon>Alphaproteobacteria</taxon>
        <taxon>Hyphomicrobiales</taxon>
        <taxon>Xanthobacteraceae</taxon>
        <taxon>Aquabacter</taxon>
    </lineage>
</organism>
<feature type="transmembrane region" description="Helical" evidence="2">
    <location>
        <begin position="114"/>
        <end position="135"/>
    </location>
</feature>
<feature type="chain" id="PRO_5020892813" evidence="3">
    <location>
        <begin position="24"/>
        <end position="351"/>
    </location>
</feature>